<dbReference type="Proteomes" id="UP000193380">
    <property type="component" value="Unassembled WGS sequence"/>
</dbReference>
<reference evidence="2" key="1">
    <citation type="journal article" date="2014" name="Nat. Commun.">
        <title>The rainbow trout genome provides novel insights into evolution after whole-genome duplication in vertebrates.</title>
        <authorList>
            <person name="Berthelot C."/>
            <person name="Brunet F."/>
            <person name="Chalopin D."/>
            <person name="Juanchich A."/>
            <person name="Bernard M."/>
            <person name="Noel B."/>
            <person name="Bento P."/>
            <person name="Da Silva C."/>
            <person name="Labadie K."/>
            <person name="Alberti A."/>
            <person name="Aury J.M."/>
            <person name="Louis A."/>
            <person name="Dehais P."/>
            <person name="Bardou P."/>
            <person name="Montfort J."/>
            <person name="Klopp C."/>
            <person name="Cabau C."/>
            <person name="Gaspin C."/>
            <person name="Thorgaard G.H."/>
            <person name="Boussaha M."/>
            <person name="Quillet E."/>
            <person name="Guyomard R."/>
            <person name="Galiana D."/>
            <person name="Bobe J."/>
            <person name="Volff J.N."/>
            <person name="Genet C."/>
            <person name="Wincker P."/>
            <person name="Jaillon O."/>
            <person name="Roest Crollius H."/>
            <person name="Guiguen Y."/>
        </authorList>
    </citation>
    <scope>NUCLEOTIDE SEQUENCE [LARGE SCALE GENOMIC DNA]</scope>
</reference>
<gene>
    <name evidence="2" type="ORF">GSONMT00074790001</name>
</gene>
<name>A0A060WGI7_ONCMY</name>
<reference evidence="2" key="2">
    <citation type="submission" date="2014-03" db="EMBL/GenBank/DDBJ databases">
        <authorList>
            <person name="Genoscope - CEA"/>
        </authorList>
    </citation>
    <scope>NUCLEOTIDE SEQUENCE</scope>
</reference>
<dbReference type="PaxDb" id="8022-A0A060WGI7"/>
<evidence type="ECO:0000256" key="1">
    <source>
        <dbReference type="SAM" id="MobiDB-lite"/>
    </source>
</evidence>
<accession>A0A060WGI7</accession>
<feature type="region of interest" description="Disordered" evidence="1">
    <location>
        <begin position="1"/>
        <end position="29"/>
    </location>
</feature>
<proteinExistence type="predicted"/>
<evidence type="ECO:0000313" key="3">
    <source>
        <dbReference type="Proteomes" id="UP000193380"/>
    </source>
</evidence>
<protein>
    <submittedName>
        <fullName evidence="2">Uncharacterized protein</fullName>
    </submittedName>
</protein>
<evidence type="ECO:0000313" key="2">
    <source>
        <dbReference type="EMBL" id="CDQ66141.1"/>
    </source>
</evidence>
<dbReference type="AlphaFoldDB" id="A0A060WGI7"/>
<dbReference type="EMBL" id="FR904531">
    <property type="protein sequence ID" value="CDQ66141.1"/>
    <property type="molecule type" value="Genomic_DNA"/>
</dbReference>
<sequence>MAENVRSPFDYREPPTLDSDGDGSKPPPPPPRGLCVVAEYWRELQHTVLHVNPEHTIHAQWVTCLLKPGFICEEHTSSVCQWPSKVSICPLKSVTTLYCSQIKILVRTTSTQKSFPETVSDSLCRNPSVAQTHSFISCPGGWPQTIPLVKKPEKDVLGWCGWRYCQSSLLRLMVEKLTFKFSGNSVG</sequence>
<organism evidence="2 3">
    <name type="scientific">Oncorhynchus mykiss</name>
    <name type="common">Rainbow trout</name>
    <name type="synonym">Salmo gairdneri</name>
    <dbReference type="NCBI Taxonomy" id="8022"/>
    <lineage>
        <taxon>Eukaryota</taxon>
        <taxon>Metazoa</taxon>
        <taxon>Chordata</taxon>
        <taxon>Craniata</taxon>
        <taxon>Vertebrata</taxon>
        <taxon>Euteleostomi</taxon>
        <taxon>Actinopterygii</taxon>
        <taxon>Neopterygii</taxon>
        <taxon>Teleostei</taxon>
        <taxon>Protacanthopterygii</taxon>
        <taxon>Salmoniformes</taxon>
        <taxon>Salmonidae</taxon>
        <taxon>Salmoninae</taxon>
        <taxon>Oncorhynchus</taxon>
    </lineage>
</organism>